<dbReference type="KEGG" id="mgj:MGM1_3560"/>
<dbReference type="CDD" id="cd09110">
    <property type="entry name" value="PLDc_CLS_1"/>
    <property type="match status" value="1"/>
</dbReference>
<dbReference type="NCBIfam" id="TIGR04265">
    <property type="entry name" value="bac_cardiolipin"/>
    <property type="match status" value="1"/>
</dbReference>
<feature type="transmembrane region" description="Helical" evidence="9">
    <location>
        <begin position="35"/>
        <end position="56"/>
    </location>
</feature>
<dbReference type="Pfam" id="PF13091">
    <property type="entry name" value="PLDc_2"/>
    <property type="match status" value="2"/>
</dbReference>
<dbReference type="Gene3D" id="3.30.870.10">
    <property type="entry name" value="Endonuclease Chain A"/>
    <property type="match status" value="2"/>
</dbReference>
<evidence type="ECO:0000313" key="12">
    <source>
        <dbReference type="Proteomes" id="UP000030066"/>
    </source>
</evidence>
<feature type="domain" description="PLD phosphodiesterase" evidence="10">
    <location>
        <begin position="244"/>
        <end position="271"/>
    </location>
</feature>
<feature type="transmembrane region" description="Helical" evidence="9">
    <location>
        <begin position="7"/>
        <end position="29"/>
    </location>
</feature>
<dbReference type="InterPro" id="IPR001736">
    <property type="entry name" value="PLipase_D/transphosphatidylase"/>
</dbReference>
<evidence type="ECO:0000256" key="2">
    <source>
        <dbReference type="ARBA" id="ARBA00022475"/>
    </source>
</evidence>
<evidence type="ECO:0000313" key="11">
    <source>
        <dbReference type="EMBL" id="AIV03728.1"/>
    </source>
</evidence>
<dbReference type="InterPro" id="IPR022924">
    <property type="entry name" value="Cardiolipin_synthase"/>
</dbReference>
<dbReference type="SUPFAM" id="SSF56024">
    <property type="entry name" value="Phospholipase D/nuclease"/>
    <property type="match status" value="2"/>
</dbReference>
<keyword evidence="7 9" id="KW-0472">Membrane</keyword>
<feature type="domain" description="PLD phosphodiesterase" evidence="10">
    <location>
        <begin position="425"/>
        <end position="452"/>
    </location>
</feature>
<dbReference type="Proteomes" id="UP000030066">
    <property type="component" value="Chromosome"/>
</dbReference>
<dbReference type="PROSITE" id="PS50035">
    <property type="entry name" value="PLD"/>
    <property type="match status" value="2"/>
</dbReference>
<dbReference type="CDD" id="cd09112">
    <property type="entry name" value="PLDc_CLS_2"/>
    <property type="match status" value="1"/>
</dbReference>
<evidence type="ECO:0000256" key="9">
    <source>
        <dbReference type="SAM" id="Phobius"/>
    </source>
</evidence>
<protein>
    <recommendedName>
        <fullName evidence="8">Cardiolipin synthase</fullName>
        <ecNumber evidence="8">2.7.8.-</ecNumber>
    </recommendedName>
</protein>
<keyword evidence="4 9" id="KW-0812">Transmembrane</keyword>
<keyword evidence="2" id="KW-1003">Cell membrane</keyword>
<organism evidence="11 12">
    <name type="scientific">Candidatus Malacoplasma girerdii</name>
    <dbReference type="NCBI Taxonomy" id="1318617"/>
    <lineage>
        <taxon>Bacteria</taxon>
        <taxon>Bacillati</taxon>
        <taxon>Mycoplasmatota</taxon>
        <taxon>Mycoplasmoidales</taxon>
        <taxon>Mycoplasmoidaceae</taxon>
        <taxon>Malacoplasma</taxon>
    </lineage>
</organism>
<evidence type="ECO:0000256" key="1">
    <source>
        <dbReference type="ARBA" id="ARBA00004236"/>
    </source>
</evidence>
<dbReference type="eggNOG" id="COG1502">
    <property type="taxonomic scope" value="Bacteria"/>
</dbReference>
<evidence type="ECO:0000256" key="4">
    <source>
        <dbReference type="ARBA" id="ARBA00022692"/>
    </source>
</evidence>
<feature type="transmembrane region" description="Helical" evidence="9">
    <location>
        <begin position="68"/>
        <end position="88"/>
    </location>
</feature>
<dbReference type="PANTHER" id="PTHR21248">
    <property type="entry name" value="CARDIOLIPIN SYNTHASE"/>
    <property type="match status" value="1"/>
</dbReference>
<dbReference type="HOGENOM" id="CLU_038053_1_2_14"/>
<dbReference type="EC" id="2.7.8.-" evidence="8"/>
<dbReference type="GO" id="GO:0008808">
    <property type="term" value="F:cardiolipin synthase activity"/>
    <property type="evidence" value="ECO:0007669"/>
    <property type="project" value="UniProtKB-UniRule"/>
</dbReference>
<dbReference type="STRING" id="1318617.MGM1_3560"/>
<dbReference type="GO" id="GO:0005886">
    <property type="term" value="C:plasma membrane"/>
    <property type="evidence" value="ECO:0007669"/>
    <property type="project" value="UniProtKB-SubCell"/>
</dbReference>
<evidence type="ECO:0000256" key="5">
    <source>
        <dbReference type="ARBA" id="ARBA00022737"/>
    </source>
</evidence>
<evidence type="ECO:0000256" key="7">
    <source>
        <dbReference type="ARBA" id="ARBA00023136"/>
    </source>
</evidence>
<evidence type="ECO:0000256" key="8">
    <source>
        <dbReference type="NCBIfam" id="TIGR04265"/>
    </source>
</evidence>
<comment type="subcellular location">
    <subcellularLocation>
        <location evidence="1">Cell membrane</location>
    </subcellularLocation>
</comment>
<evidence type="ECO:0000259" key="10">
    <source>
        <dbReference type="PROSITE" id="PS50035"/>
    </source>
</evidence>
<keyword evidence="12" id="KW-1185">Reference proteome</keyword>
<dbReference type="GO" id="GO:0032049">
    <property type="term" value="P:cardiolipin biosynthetic process"/>
    <property type="evidence" value="ECO:0007669"/>
    <property type="project" value="UniProtKB-UniRule"/>
</dbReference>
<gene>
    <name evidence="11" type="primary">cls</name>
    <name evidence="11" type="ORF">MGM1_3560</name>
</gene>
<keyword evidence="3" id="KW-0808">Transferase</keyword>
<name>A0A097ST11_9BACT</name>
<dbReference type="PANTHER" id="PTHR21248:SF22">
    <property type="entry name" value="PHOSPHOLIPASE D"/>
    <property type="match status" value="1"/>
</dbReference>
<dbReference type="InterPro" id="IPR025202">
    <property type="entry name" value="PLD-like_dom"/>
</dbReference>
<evidence type="ECO:0000256" key="6">
    <source>
        <dbReference type="ARBA" id="ARBA00022989"/>
    </source>
</evidence>
<dbReference type="EMBL" id="CP007711">
    <property type="protein sequence ID" value="AIV03728.1"/>
    <property type="molecule type" value="Genomic_DNA"/>
</dbReference>
<dbReference type="SMART" id="SM00155">
    <property type="entry name" value="PLDc"/>
    <property type="match status" value="2"/>
</dbReference>
<evidence type="ECO:0000256" key="3">
    <source>
        <dbReference type="ARBA" id="ARBA00022679"/>
    </source>
</evidence>
<proteinExistence type="predicted"/>
<reference evidence="11 12" key="1">
    <citation type="journal article" date="2014" name="PLoS ONE">
        <title>An emerging Mycoplasma associated with trichomoniasis, vaginal infection and disease.</title>
        <authorList>
            <consortium name="Vaginal Microbiome Consortium"/>
            <person name="Fettweis J.M."/>
            <person name="Serrano M.G."/>
            <person name="Huang B."/>
            <person name="Brooks J.P."/>
            <person name="Glascock A.L."/>
            <person name="Sheth N.U."/>
            <person name="Strauss J.F.III."/>
            <person name="Jefferson K.K."/>
            <person name="Buck G.A."/>
        </authorList>
    </citation>
    <scope>NUCLEOTIDE SEQUENCE [LARGE SCALE GENOMIC DNA]</scope>
    <source>
        <strain evidence="11 12">VCU_M1</strain>
    </source>
</reference>
<keyword evidence="5" id="KW-0677">Repeat</keyword>
<keyword evidence="6 9" id="KW-1133">Transmembrane helix</keyword>
<sequence length="513" mass="59743">MNYFRIIISGIMAIIMSLILALVTLLLVYAYYIPWVIFSVIGFCLLIDVVAAYVVINSKRSVNVKLCWVFFISSFPLIGVFLFCVFGFQPYVMKDLNQYQIDWKEFNEKEDYSLTNELVNDPKCELHGVFKYNFHAICTPIYTKNEINLITNETDFYNECLTLIANAKQFIHLQTYIMNDGVFFRSLVNKLIPLANRGIEVSILYDWVGSYGRINHKLIRLMQKNNIKVAIFNPKGINMYKGLTNYRSHQKCLIIDNHTVITGGSNIGDEYIGISDQYVYWRDLNYKISGEIVNSYNLNFINNWMQLSNGITRYKDFVPSYGKIWNEVKTTSLMQLVRSGPLCEEKAIEQSIINLIQNAKQSIKISSPYFFPSDSIINALITKGYSGLNIELILPRFNNEKEFVTYINRKHYKKLLDAGIKIYEYQGFIHSKYIIIDNQFVFSGSNNLDYRSLWINFENALIIDDCNLATKLITVFNEDLKHSEVVLTKDLKTFNTYKFRIINRLVNFFHPLI</sequence>
<accession>A0A097ST11</accession>
<dbReference type="AlphaFoldDB" id="A0A097ST11"/>